<organism evidence="1">
    <name type="scientific">Clostridioides difficile</name>
    <name type="common">Peptoclostridium difficile</name>
    <dbReference type="NCBI Taxonomy" id="1496"/>
    <lineage>
        <taxon>Bacteria</taxon>
        <taxon>Bacillati</taxon>
        <taxon>Bacillota</taxon>
        <taxon>Clostridia</taxon>
        <taxon>Peptostreptococcales</taxon>
        <taxon>Peptostreptococcaceae</taxon>
        <taxon>Clostridioides</taxon>
    </lineage>
</organism>
<evidence type="ECO:0000313" key="1">
    <source>
        <dbReference type="EMBL" id="AYD68695.1"/>
    </source>
</evidence>
<dbReference type="EMBL" id="MG973074">
    <property type="protein sequence ID" value="AYD68695.1"/>
    <property type="molecule type" value="Genomic_DNA"/>
</dbReference>
<reference evidence="1" key="1">
    <citation type="journal article" date="2018" name="Sci. Rep.">
        <title>Novel Clade C-I Clostridium difficile strains escape diagnostic tests, differ in pathogenicity potential and carry toxins on extrachromosomal elements.</title>
        <authorList>
            <person name="Ramirez-Vargas G."/>
            <person name="Lopez-Urena D."/>
            <person name="Badilla A."/>
            <person name="Orozco-Aguilar J."/>
            <person name="Murillo T."/>
            <person name="Rojas P."/>
            <person name="Riedel T."/>
            <person name="Overmann J."/>
            <person name="Gonzalez G."/>
            <person name="Chaves-Olarte E."/>
            <person name="Quesada-Gomez C."/>
            <person name="Rodriguez C."/>
        </authorList>
    </citation>
    <scope>NUCLEOTIDE SEQUENCE</scope>
    <source>
        <strain evidence="1">HSJD-312</strain>
        <plasmid evidence="1">pHSJD-312</plasmid>
    </source>
</reference>
<dbReference type="AlphaFoldDB" id="A0A386JC39"/>
<accession>A0A386JC39</accession>
<gene>
    <name evidence="1" type="ORF">pHSJD-312_00074</name>
</gene>
<proteinExistence type="predicted"/>
<keyword evidence="1" id="KW-0614">Plasmid</keyword>
<geneLocation type="plasmid" evidence="1">
    <name>pHSJD-312</name>
</geneLocation>
<name>A0A386JC39_CLODI</name>
<sequence>MILGVYYSKPRHCLYVNIDNNKTNCFYDIKLNHWSSKRIEKDKVLLRKIFDFCGVESLKEFKCIRKNIYSKQYKNQVFIDKFHEIKQYDMDKSTYNYALTFAIELVMKGIIRDDEIKDLEKLRVDYLINSCNRLFDMINYNNLESYQKLISIYISNLEELGFNTNEFKKKLKNIIKDCRIKYLLNSITKYWAKISNLDFINLKDAKEYDIIIEELSFLGYDTKELEKRCERILEHKKNEKYEFMKDKVVYSININSFILESKVNTLNKIENFIINSGIDKHIREISDSEYDIKVYLKGLDLYNRNYELLETGITKNLIKLDNMPIILDLLNNTVLTLQKKPSEFYIAKCNEYGQIESFLLKTIPINDKNYTYDFGTYDFIPGYYIIKYGDKESIYKYDSTEWFKVKYIQTYVLDFNYIP</sequence>
<dbReference type="RefSeq" id="WP_021383369.1">
    <property type="nucleotide sequence ID" value="NZ_LJCL01000008.1"/>
</dbReference>
<protein>
    <submittedName>
        <fullName evidence="1">Uncharacterized protein</fullName>
    </submittedName>
</protein>